<organism evidence="2 3">
    <name type="scientific">Tritrichomonas musculus</name>
    <dbReference type="NCBI Taxonomy" id="1915356"/>
    <lineage>
        <taxon>Eukaryota</taxon>
        <taxon>Metamonada</taxon>
        <taxon>Parabasalia</taxon>
        <taxon>Tritrichomonadida</taxon>
        <taxon>Tritrichomonadidae</taxon>
        <taxon>Tritrichomonas</taxon>
    </lineage>
</organism>
<dbReference type="SUPFAM" id="SSF49785">
    <property type="entry name" value="Galactose-binding domain-like"/>
    <property type="match status" value="1"/>
</dbReference>
<dbReference type="Proteomes" id="UP001470230">
    <property type="component" value="Unassembled WGS sequence"/>
</dbReference>
<keyword evidence="3" id="KW-1185">Reference proteome</keyword>
<comment type="caution">
    <text evidence="2">The sequence shown here is derived from an EMBL/GenBank/DDBJ whole genome shotgun (WGS) entry which is preliminary data.</text>
</comment>
<gene>
    <name evidence="2" type="ORF">M9Y10_026791</name>
</gene>
<dbReference type="InterPro" id="IPR000421">
    <property type="entry name" value="FA58C"/>
</dbReference>
<proteinExistence type="predicted"/>
<dbReference type="InterPro" id="IPR008979">
    <property type="entry name" value="Galactose-bd-like_sf"/>
</dbReference>
<dbReference type="PROSITE" id="PS50022">
    <property type="entry name" value="FA58C_3"/>
    <property type="match status" value="1"/>
</dbReference>
<evidence type="ECO:0000259" key="1">
    <source>
        <dbReference type="PROSITE" id="PS50022"/>
    </source>
</evidence>
<dbReference type="Gene3D" id="2.60.120.260">
    <property type="entry name" value="Galactose-binding domain-like"/>
    <property type="match status" value="1"/>
</dbReference>
<feature type="domain" description="F5/8 type C" evidence="1">
    <location>
        <begin position="278"/>
        <end position="433"/>
    </location>
</feature>
<dbReference type="Pfam" id="PF00754">
    <property type="entry name" value="F5_F8_type_C"/>
    <property type="match status" value="1"/>
</dbReference>
<evidence type="ECO:0000313" key="3">
    <source>
        <dbReference type="Proteomes" id="UP001470230"/>
    </source>
</evidence>
<dbReference type="EMBL" id="JAPFFF010000040">
    <property type="protein sequence ID" value="KAK8841839.1"/>
    <property type="molecule type" value="Genomic_DNA"/>
</dbReference>
<sequence length="440" mass="51701">MCRKSNIQLDYASVLQVPLQNYQEDFTFIVNGEEFPTTQLISDLLSPKIGQIHSIDPTFSKFAIETQNKGNFSHILQLINFQKNEIEDIEIPFMIEVFGILCNSNIKVEDTLNVELTKENIIEKLQKHEQNQFFFSELYKKEIEFISTVMGELLSTRESDLMNLKIETLLLILNNKHLKIDSEDDLLQFVNKLYMRDVKYSILYEYVYFCNVTSSSIKEFIEIYDVNDITNETWRRFCERFEIDLQKSFKMNKRRSDRYTNVSANGKTFEPNESDPFCGIINYLRGISNGRIIGEIEVSASSVNTNDECYKPETVALKENPFGWFASDNIEDSWLEIDFQKHRIIPSAYSIRSYQDDPNNDHLRNWVIEVSNDHISWEIIDNVENCSYLNGDRFVHTFKIKQVPTDEFRYFRIRQAGQNWGNCDYLAFETIDIYGTLIDT</sequence>
<accession>A0ABR2H6J1</accession>
<name>A0ABR2H6J1_9EUKA</name>
<reference evidence="2 3" key="1">
    <citation type="submission" date="2024-04" db="EMBL/GenBank/DDBJ databases">
        <title>Tritrichomonas musculus Genome.</title>
        <authorList>
            <person name="Alves-Ferreira E."/>
            <person name="Grigg M."/>
            <person name="Lorenzi H."/>
            <person name="Galac M."/>
        </authorList>
    </citation>
    <scope>NUCLEOTIDE SEQUENCE [LARGE SCALE GENOMIC DNA]</scope>
    <source>
        <strain evidence="2 3">EAF2021</strain>
    </source>
</reference>
<evidence type="ECO:0000313" key="2">
    <source>
        <dbReference type="EMBL" id="KAK8841839.1"/>
    </source>
</evidence>
<protein>
    <recommendedName>
        <fullName evidence="1">F5/8 type C domain-containing protein</fullName>
    </recommendedName>
</protein>